<dbReference type="RefSeq" id="WP_183700263.1">
    <property type="nucleotide sequence ID" value="NZ_JACHFE010000002.1"/>
</dbReference>
<proteinExistence type="predicted"/>
<dbReference type="Pfam" id="PF07022">
    <property type="entry name" value="Phage_CI_repr"/>
    <property type="match status" value="1"/>
</dbReference>
<dbReference type="Gene3D" id="1.10.260.40">
    <property type="entry name" value="lambda repressor-like DNA-binding domains"/>
    <property type="match status" value="1"/>
</dbReference>
<name>A0A840U419_9GAMM</name>
<dbReference type="InterPro" id="IPR010982">
    <property type="entry name" value="Lambda_DNA-bd_dom_sf"/>
</dbReference>
<gene>
    <name evidence="8" type="ORF">HNR38_000926</name>
</gene>
<dbReference type="InterPro" id="IPR036286">
    <property type="entry name" value="LexA/Signal_pep-like_sf"/>
</dbReference>
<keyword evidence="4" id="KW-0238">DNA-binding</keyword>
<reference evidence="8 9" key="1">
    <citation type="submission" date="2020-08" db="EMBL/GenBank/DDBJ databases">
        <title>Genomic Encyclopedia of Type Strains, Phase IV (KMG-IV): sequencing the most valuable type-strain genomes for metagenomic binning, comparative biology and taxonomic classification.</title>
        <authorList>
            <person name="Goeker M."/>
        </authorList>
    </citation>
    <scope>NUCLEOTIDE SEQUENCE [LARGE SCALE GENOMIC DNA]</scope>
    <source>
        <strain evidence="8 9">DSM 22359</strain>
    </source>
</reference>
<dbReference type="InterPro" id="IPR015927">
    <property type="entry name" value="Peptidase_S24_S26A/B/C"/>
</dbReference>
<dbReference type="Gene3D" id="2.10.109.10">
    <property type="entry name" value="Umud Fragment, subunit A"/>
    <property type="match status" value="1"/>
</dbReference>
<dbReference type="GO" id="GO:0004252">
    <property type="term" value="F:serine-type endopeptidase activity"/>
    <property type="evidence" value="ECO:0007669"/>
    <property type="project" value="InterPro"/>
</dbReference>
<dbReference type="AlphaFoldDB" id="A0A840U419"/>
<evidence type="ECO:0000256" key="2">
    <source>
        <dbReference type="ARBA" id="ARBA00022801"/>
    </source>
</evidence>
<protein>
    <submittedName>
        <fullName evidence="8">Phage repressor protein C with HTH and peptisase S24 domain</fullName>
    </submittedName>
</protein>
<dbReference type="PANTHER" id="PTHR40661">
    <property type="match status" value="1"/>
</dbReference>
<keyword evidence="2" id="KW-0378">Hydrolase</keyword>
<evidence type="ECO:0000256" key="5">
    <source>
        <dbReference type="ARBA" id="ARBA00023163"/>
    </source>
</evidence>
<evidence type="ECO:0000259" key="7">
    <source>
        <dbReference type="Pfam" id="PF07022"/>
    </source>
</evidence>
<evidence type="ECO:0000313" key="9">
    <source>
        <dbReference type="Proteomes" id="UP000591735"/>
    </source>
</evidence>
<dbReference type="SUPFAM" id="SSF51306">
    <property type="entry name" value="LexA/Signal peptidase"/>
    <property type="match status" value="1"/>
</dbReference>
<dbReference type="GO" id="GO:0006508">
    <property type="term" value="P:proteolysis"/>
    <property type="evidence" value="ECO:0007669"/>
    <property type="project" value="UniProtKB-KW"/>
</dbReference>
<dbReference type="Proteomes" id="UP000591735">
    <property type="component" value="Unassembled WGS sequence"/>
</dbReference>
<evidence type="ECO:0000256" key="1">
    <source>
        <dbReference type="ARBA" id="ARBA00022670"/>
    </source>
</evidence>
<dbReference type="InterPro" id="IPR039418">
    <property type="entry name" value="LexA-like"/>
</dbReference>
<organism evidence="8 9">
    <name type="scientific">Marinobacter oulmenensis</name>
    <dbReference type="NCBI Taxonomy" id="643747"/>
    <lineage>
        <taxon>Bacteria</taxon>
        <taxon>Pseudomonadati</taxon>
        <taxon>Pseudomonadota</taxon>
        <taxon>Gammaproteobacteria</taxon>
        <taxon>Pseudomonadales</taxon>
        <taxon>Marinobacteraceae</taxon>
        <taxon>Marinobacter</taxon>
    </lineage>
</organism>
<sequence>MSDEKYNGLSIVTRMKECLGLDRDKDLAAHFGVNPQMVYNWKARGTIPLDQCIQLREEKGLSLDWLLLGVGISEPVREPSAGYYVDQEYTEVPLYDVEASAGDGSFFEDENIVGYRKFSNDWLTREGLNKATLALIRVAGDSMDSTLHDGDTVLVDLSKRKPDGVFALRFGDALRIKRLQRMTDGSLRVSSDNEMYREEVVHPENLDQIEIIGLCHWRGGRVF</sequence>
<feature type="domain" description="Bacteriophage CI repressor N-terminal" evidence="7">
    <location>
        <begin position="11"/>
        <end position="71"/>
    </location>
</feature>
<dbReference type="GO" id="GO:0016020">
    <property type="term" value="C:membrane"/>
    <property type="evidence" value="ECO:0007669"/>
    <property type="project" value="InterPro"/>
</dbReference>
<accession>A0A840U419</accession>
<dbReference type="EMBL" id="JACHFE010000002">
    <property type="protein sequence ID" value="MBB5320454.1"/>
    <property type="molecule type" value="Genomic_DNA"/>
</dbReference>
<evidence type="ECO:0000313" key="8">
    <source>
        <dbReference type="EMBL" id="MBB5320454.1"/>
    </source>
</evidence>
<dbReference type="Pfam" id="PF00717">
    <property type="entry name" value="Peptidase_S24"/>
    <property type="match status" value="1"/>
</dbReference>
<dbReference type="InterPro" id="IPR019756">
    <property type="entry name" value="Pept_S26A_signal_pept_1_Ser-AS"/>
</dbReference>
<dbReference type="GO" id="GO:0045892">
    <property type="term" value="P:negative regulation of DNA-templated transcription"/>
    <property type="evidence" value="ECO:0007669"/>
    <property type="project" value="InterPro"/>
</dbReference>
<dbReference type="PANTHER" id="PTHR40661:SF3">
    <property type="entry name" value="FELS-1 PROPHAGE TRANSCRIPTIONAL REGULATOR"/>
    <property type="match status" value="1"/>
</dbReference>
<keyword evidence="9" id="KW-1185">Reference proteome</keyword>
<evidence type="ECO:0000259" key="6">
    <source>
        <dbReference type="Pfam" id="PF00717"/>
    </source>
</evidence>
<feature type="domain" description="Peptidase S24/S26A/S26B/S26C" evidence="6">
    <location>
        <begin position="93"/>
        <end position="213"/>
    </location>
</feature>
<dbReference type="PROSITE" id="PS00501">
    <property type="entry name" value="SPASE_I_1"/>
    <property type="match status" value="1"/>
</dbReference>
<comment type="caution">
    <text evidence="8">The sequence shown here is derived from an EMBL/GenBank/DDBJ whole genome shotgun (WGS) entry which is preliminary data.</text>
</comment>
<keyword evidence="1" id="KW-0645">Protease</keyword>
<evidence type="ECO:0000256" key="4">
    <source>
        <dbReference type="ARBA" id="ARBA00023125"/>
    </source>
</evidence>
<dbReference type="InterPro" id="IPR010744">
    <property type="entry name" value="Phage_CI_N"/>
</dbReference>
<evidence type="ECO:0000256" key="3">
    <source>
        <dbReference type="ARBA" id="ARBA00023015"/>
    </source>
</evidence>
<keyword evidence="3" id="KW-0805">Transcription regulation</keyword>
<dbReference type="GO" id="GO:0003677">
    <property type="term" value="F:DNA binding"/>
    <property type="evidence" value="ECO:0007669"/>
    <property type="project" value="UniProtKB-KW"/>
</dbReference>
<keyword evidence="5" id="KW-0804">Transcription</keyword>
<dbReference type="CDD" id="cd06529">
    <property type="entry name" value="S24_LexA-like"/>
    <property type="match status" value="1"/>
</dbReference>